<dbReference type="Gene3D" id="2.60.40.1250">
    <property type="entry name" value="Thiol:disulfide interchange protein DsbD, N-terminal domain"/>
    <property type="match status" value="1"/>
</dbReference>
<evidence type="ECO:0000256" key="5">
    <source>
        <dbReference type="ARBA" id="ARBA00022989"/>
    </source>
</evidence>
<keyword evidence="4" id="KW-0201">Cytochrome c-type biogenesis</keyword>
<dbReference type="InterPro" id="IPR036929">
    <property type="entry name" value="DsbDN_sf"/>
</dbReference>
<evidence type="ECO:0000256" key="4">
    <source>
        <dbReference type="ARBA" id="ARBA00022748"/>
    </source>
</evidence>
<keyword evidence="5 8" id="KW-1133">Transmembrane helix</keyword>
<dbReference type="InterPro" id="IPR012336">
    <property type="entry name" value="Thioredoxin-like_fold"/>
</dbReference>
<evidence type="ECO:0000256" key="6">
    <source>
        <dbReference type="ARBA" id="ARBA00023136"/>
    </source>
</evidence>
<evidence type="ECO:0000256" key="7">
    <source>
        <dbReference type="ARBA" id="ARBA00023284"/>
    </source>
</evidence>
<evidence type="ECO:0000313" key="11">
    <source>
        <dbReference type="Proteomes" id="UP000501926"/>
    </source>
</evidence>
<organism evidence="10 11">
    <name type="scientific">Kuenenia stuttgartiensis</name>
    <dbReference type="NCBI Taxonomy" id="174633"/>
    <lineage>
        <taxon>Bacteria</taxon>
        <taxon>Pseudomonadati</taxon>
        <taxon>Planctomycetota</taxon>
        <taxon>Candidatus Brocadiia</taxon>
        <taxon>Candidatus Brocadiales</taxon>
        <taxon>Candidatus Brocadiaceae</taxon>
        <taxon>Candidatus Kuenenia</taxon>
    </lineage>
</organism>
<dbReference type="PROSITE" id="PS51352">
    <property type="entry name" value="THIOREDOXIN_2"/>
    <property type="match status" value="1"/>
</dbReference>
<feature type="transmembrane region" description="Helical" evidence="8">
    <location>
        <begin position="6"/>
        <end position="25"/>
    </location>
</feature>
<evidence type="ECO:0000256" key="3">
    <source>
        <dbReference type="ARBA" id="ARBA00022692"/>
    </source>
</evidence>
<feature type="domain" description="Thioredoxin" evidence="9">
    <location>
        <begin position="470"/>
        <end position="609"/>
    </location>
</feature>
<dbReference type="InterPro" id="IPR036249">
    <property type="entry name" value="Thioredoxin-like_sf"/>
</dbReference>
<proteinExistence type="predicted"/>
<dbReference type="InterPro" id="IPR003834">
    <property type="entry name" value="Cyt_c_assmbl_TM_dom"/>
</dbReference>
<keyword evidence="7" id="KW-0676">Redox-active center</keyword>
<feature type="transmembrane region" description="Helical" evidence="8">
    <location>
        <begin position="320"/>
        <end position="347"/>
    </location>
</feature>
<dbReference type="PANTHER" id="PTHR32234">
    <property type="entry name" value="THIOL:DISULFIDE INTERCHANGE PROTEIN DSBD"/>
    <property type="match status" value="1"/>
</dbReference>
<gene>
    <name evidence="10" type="primary">dsbD</name>
    <name evidence="10" type="ORF">KsCSTR_44240</name>
</gene>
<keyword evidence="2" id="KW-1003">Cell membrane</keyword>
<dbReference type="EC" id="1.8.1.8" evidence="10"/>
<evidence type="ECO:0000259" key="9">
    <source>
        <dbReference type="PROSITE" id="PS51352"/>
    </source>
</evidence>
<dbReference type="SUPFAM" id="SSF74863">
    <property type="entry name" value="Thiol:disulfide interchange protein DsbD, N-terminal domain (DsbD-alpha)"/>
    <property type="match status" value="1"/>
</dbReference>
<dbReference type="Pfam" id="PF02683">
    <property type="entry name" value="DsbD_TM"/>
    <property type="match status" value="1"/>
</dbReference>
<evidence type="ECO:0000313" key="10">
    <source>
        <dbReference type="EMBL" id="QII13803.1"/>
    </source>
</evidence>
<feature type="transmembrane region" description="Helical" evidence="8">
    <location>
        <begin position="277"/>
        <end position="299"/>
    </location>
</feature>
<evidence type="ECO:0000256" key="2">
    <source>
        <dbReference type="ARBA" id="ARBA00022475"/>
    </source>
</evidence>
<feature type="transmembrane region" description="Helical" evidence="8">
    <location>
        <begin position="191"/>
        <end position="209"/>
    </location>
</feature>
<sequence length="609" mass="66281">MKTVPLIKRCSAIVFVLIIFPLIAFGETSPFKSGATLLKEHVPAGELIPVAVNFTIAPNHHIYKDQVKIESGDNTRFAVVSTELPPGEIRYDQFFEKEVEDYVGEVLVKSFLQVSKDLPAGSYNVQLKVHYQGCSDKVCFAPTMDEFTLPVQVELAKSGVSKIQEEKIPAVSKPVEKAEATGIQKTIESRGIFVSLIIIFLAGVGLSFTPCVYPMIPITVAVIGGQAAGGQATARSPLRAFFLSLIYVLGISIVYSAMGVAAASTGALFGTALQSPWVIGFVVAVFVALAMSMFGVYYLRVPSFISDRLGTKTGKGIIGVFIMGLVSGIVASPCIGPALASLLVYIASTGNKFMGFWMLFVFAWGLGVLLIVLGTFSGAIRALPKSGGWMETVERIFGLLLIGAALYYLSFIIPGSAFIIILSVFLIVTAVFSGGFDRLTHESTNFQRAKRSFGLIAFIFGAYFLVGHLMISGFILPPFAASTPGQPVVTQEKIDWVLSEEEGLKQARDEGKAAMIDFWASWCAACMEFEKLTYTDPEVIRVSKRFVNIKIDCTNSNDPKIKQLWYKYGIVGLPTIVFVGRDGNVLRDKTITGFVNPREFLKVIKNLEQ</sequence>
<dbReference type="AlphaFoldDB" id="A0A6G7GWW9"/>
<dbReference type="Proteomes" id="UP000501926">
    <property type="component" value="Chromosome"/>
</dbReference>
<accession>A0A6G7GWW9</accession>
<dbReference type="Gene3D" id="3.40.30.10">
    <property type="entry name" value="Glutaredoxin"/>
    <property type="match status" value="1"/>
</dbReference>
<dbReference type="InterPro" id="IPR028250">
    <property type="entry name" value="DsbDN"/>
</dbReference>
<dbReference type="GO" id="GO:0017004">
    <property type="term" value="P:cytochrome complex assembly"/>
    <property type="evidence" value="ECO:0007669"/>
    <property type="project" value="UniProtKB-KW"/>
</dbReference>
<reference evidence="10 11" key="1">
    <citation type="submission" date="2020-02" db="EMBL/GenBank/DDBJ databases">
        <title>Newly sequenced genome of strain CSTR1 showed variability in Candidatus Kuenenia stuttgartiensis genomes.</title>
        <authorList>
            <person name="Ding C."/>
            <person name="Adrian L."/>
        </authorList>
    </citation>
    <scope>NUCLEOTIDE SEQUENCE [LARGE SCALE GENOMIC DNA]</scope>
    <source>
        <strain evidence="10 11">CSTR1</strain>
    </source>
</reference>
<dbReference type="GO" id="GO:0005886">
    <property type="term" value="C:plasma membrane"/>
    <property type="evidence" value="ECO:0007669"/>
    <property type="project" value="UniProtKB-SubCell"/>
</dbReference>
<dbReference type="Pfam" id="PF11412">
    <property type="entry name" value="DsbD_N"/>
    <property type="match status" value="1"/>
</dbReference>
<protein>
    <submittedName>
        <fullName evidence="10">Cytochrome c-type biogenesis protein DsbD, protein-disulfide reductase</fullName>
        <ecNumber evidence="10">1.8.1.8</ecNumber>
    </submittedName>
</protein>
<dbReference type="Pfam" id="PF13098">
    <property type="entry name" value="Thioredoxin_2"/>
    <property type="match status" value="1"/>
</dbReference>
<dbReference type="GO" id="GO:0045454">
    <property type="term" value="P:cell redox homeostasis"/>
    <property type="evidence" value="ECO:0007669"/>
    <property type="project" value="TreeGrafter"/>
</dbReference>
<feature type="transmembrane region" description="Helical" evidence="8">
    <location>
        <begin position="353"/>
        <end position="376"/>
    </location>
</feature>
<feature type="transmembrane region" description="Helical" evidence="8">
    <location>
        <begin position="396"/>
        <end position="413"/>
    </location>
</feature>
<dbReference type="GO" id="GO:0047134">
    <property type="term" value="F:protein-disulfide reductase [NAD(P)H] activity"/>
    <property type="evidence" value="ECO:0007669"/>
    <property type="project" value="UniProtKB-EC"/>
</dbReference>
<dbReference type="InterPro" id="IPR013766">
    <property type="entry name" value="Thioredoxin_domain"/>
</dbReference>
<feature type="transmembrane region" description="Helical" evidence="8">
    <location>
        <begin position="452"/>
        <end position="476"/>
    </location>
</feature>
<dbReference type="InterPro" id="IPR017937">
    <property type="entry name" value="Thioredoxin_CS"/>
</dbReference>
<dbReference type="RefSeq" id="WP_164995501.1">
    <property type="nucleotide sequence ID" value="NZ_CP049055.1"/>
</dbReference>
<dbReference type="EMBL" id="CP049055">
    <property type="protein sequence ID" value="QII13803.1"/>
    <property type="molecule type" value="Genomic_DNA"/>
</dbReference>
<name>A0A6G7GWW9_KUEST</name>
<dbReference type="NCBIfam" id="NF001419">
    <property type="entry name" value="PRK00293.1"/>
    <property type="match status" value="1"/>
</dbReference>
<keyword evidence="3 8" id="KW-0812">Transmembrane</keyword>
<keyword evidence="6 8" id="KW-0472">Membrane</keyword>
<dbReference type="SUPFAM" id="SSF52833">
    <property type="entry name" value="Thioredoxin-like"/>
    <property type="match status" value="1"/>
</dbReference>
<evidence type="ECO:0000256" key="1">
    <source>
        <dbReference type="ARBA" id="ARBA00004651"/>
    </source>
</evidence>
<comment type="subcellular location">
    <subcellularLocation>
        <location evidence="1">Cell membrane</location>
        <topology evidence="1">Multi-pass membrane protein</topology>
    </subcellularLocation>
</comment>
<keyword evidence="10" id="KW-0560">Oxidoreductase</keyword>
<evidence type="ECO:0000256" key="8">
    <source>
        <dbReference type="SAM" id="Phobius"/>
    </source>
</evidence>
<dbReference type="PROSITE" id="PS00194">
    <property type="entry name" value="THIOREDOXIN_1"/>
    <property type="match status" value="1"/>
</dbReference>
<dbReference type="PANTHER" id="PTHR32234:SF0">
    <property type="entry name" value="THIOL:DISULFIDE INTERCHANGE PROTEIN DSBD"/>
    <property type="match status" value="1"/>
</dbReference>
<feature type="transmembrane region" description="Helical" evidence="8">
    <location>
        <begin position="241"/>
        <end position="265"/>
    </location>
</feature>
<feature type="transmembrane region" description="Helical" evidence="8">
    <location>
        <begin position="419"/>
        <end position="440"/>
    </location>
</feature>